<dbReference type="GO" id="GO:0030973">
    <property type="term" value="F:molybdate ion binding"/>
    <property type="evidence" value="ECO:0007669"/>
    <property type="project" value="TreeGrafter"/>
</dbReference>
<dbReference type="EMBL" id="JPQT01000099">
    <property type="protein sequence ID" value="KFE52137.1"/>
    <property type="molecule type" value="Genomic_DNA"/>
</dbReference>
<dbReference type="AlphaFoldDB" id="A0A085V9M4"/>
<gene>
    <name evidence="2" type="ORF">IV02_10325</name>
</gene>
<dbReference type="GO" id="GO:0015689">
    <property type="term" value="P:molybdate ion transport"/>
    <property type="evidence" value="ECO:0007669"/>
    <property type="project" value="TreeGrafter"/>
</dbReference>
<dbReference type="PANTHER" id="PTHR30632:SF11">
    <property type="entry name" value="BLR4797 PROTEIN"/>
    <property type="match status" value="1"/>
</dbReference>
<evidence type="ECO:0000313" key="2">
    <source>
        <dbReference type="EMBL" id="KFE52137.1"/>
    </source>
</evidence>
<keyword evidence="1" id="KW-0732">Signal</keyword>
<evidence type="ECO:0000256" key="1">
    <source>
        <dbReference type="SAM" id="SignalP"/>
    </source>
</evidence>
<sequence>MTKTLSRLALACLFLFADGIEARNATPHKTLIVFTTGGFIPAIQSIAPVYEKATGFSLIIKESPPTGNTQMTIKNRLARGENSDVVIMEDWELRKLIDEGHLQKASRVELGKSFIAMAVRKGAKKPDISNLNTFKKTLLDAKSLALSDGDSGTYLSRILFPQMHITESLRSKTRTISARLVGEAIALGEAEIGFQQLSELMYMEGIDVIGLIPDQVQKMTMYSAAITIGNVQQEEAAALLKYLNSKAARTAITLSGLTPVR</sequence>
<proteinExistence type="predicted"/>
<dbReference type="Proteomes" id="UP000028643">
    <property type="component" value="Unassembled WGS sequence"/>
</dbReference>
<dbReference type="Gene3D" id="3.40.190.10">
    <property type="entry name" value="Periplasmic binding protein-like II"/>
    <property type="match status" value="2"/>
</dbReference>
<dbReference type="SUPFAM" id="SSF53850">
    <property type="entry name" value="Periplasmic binding protein-like II"/>
    <property type="match status" value="1"/>
</dbReference>
<protein>
    <recommendedName>
        <fullName evidence="4">ABC transporter substrate-binding protein</fullName>
    </recommendedName>
</protein>
<dbReference type="PANTHER" id="PTHR30632">
    <property type="entry name" value="MOLYBDATE-BINDING PERIPLASMIC PROTEIN"/>
    <property type="match status" value="1"/>
</dbReference>
<evidence type="ECO:0000313" key="3">
    <source>
        <dbReference type="Proteomes" id="UP000028643"/>
    </source>
</evidence>
<dbReference type="Pfam" id="PF13531">
    <property type="entry name" value="SBP_bac_11"/>
    <property type="match status" value="1"/>
</dbReference>
<feature type="chain" id="PRO_5001798750" description="ABC transporter substrate-binding protein" evidence="1">
    <location>
        <begin position="23"/>
        <end position="261"/>
    </location>
</feature>
<feature type="signal peptide" evidence="1">
    <location>
        <begin position="1"/>
        <end position="22"/>
    </location>
</feature>
<name>A0A085V9M4_PSESX</name>
<organism evidence="2 3">
    <name type="scientific">Pseudomonas syringae</name>
    <dbReference type="NCBI Taxonomy" id="317"/>
    <lineage>
        <taxon>Bacteria</taxon>
        <taxon>Pseudomonadati</taxon>
        <taxon>Pseudomonadota</taxon>
        <taxon>Gammaproteobacteria</taxon>
        <taxon>Pseudomonadales</taxon>
        <taxon>Pseudomonadaceae</taxon>
        <taxon>Pseudomonas</taxon>
    </lineage>
</organism>
<comment type="caution">
    <text evidence="2">The sequence shown here is derived from an EMBL/GenBank/DDBJ whole genome shotgun (WGS) entry which is preliminary data.</text>
</comment>
<dbReference type="InterPro" id="IPR050682">
    <property type="entry name" value="ModA/WtpA"/>
</dbReference>
<reference evidence="2 3" key="1">
    <citation type="submission" date="2014-07" db="EMBL/GenBank/DDBJ databases">
        <title>Draft Genome Sequences of Environmental Pseudomonas syringae strains.</title>
        <authorList>
            <person name="Baltrus D.A."/>
            <person name="Berge O."/>
            <person name="Morris C."/>
        </authorList>
    </citation>
    <scope>NUCLEOTIDE SEQUENCE [LARGE SCALE GENOMIC DNA]</scope>
    <source>
        <strain evidence="2 3">CEB003</strain>
    </source>
</reference>
<dbReference type="RefSeq" id="WP_047574363.1">
    <property type="nucleotide sequence ID" value="NZ_JPQT01000099.1"/>
</dbReference>
<accession>A0A085V9M4</accession>
<dbReference type="PATRIC" id="fig|317.174.peg.2115"/>
<evidence type="ECO:0008006" key="4">
    <source>
        <dbReference type="Google" id="ProtNLM"/>
    </source>
</evidence>